<sequence>MSELTARGAKIVINDWLLLKPEENLLIVTSERHLDEAKVLKIYAKKIGVSVDIMLVEKSGKKVGIYFDKNDRIFDPYDAIIGATEYSLVTTLAAKRAIELGKKYVSLPLSTNNGVSMLAFDFMTENTEISKIKANLLMQNIRGSSKIYVSTELGTDLHLSMKGRKPGFFNGNVEDGGGFSSSSIEVYIPIVETATNGTLVLDGSYGYIGKVETPFKITFEDGKIVNIENSKSGKILKDYLESFDDARMYYGAEFGIGLNSKSRCKGDCYIEDESAYGTFHIGLGRNFALGGQHDASGHFDLVSHNADIYFDNRHIVDKGKVTIQSVYF</sequence>
<keyword evidence="1" id="KW-0479">Metal-binding</keyword>
<dbReference type="STRING" id="1123281.SAMN02745180_00869"/>
<keyword evidence="2" id="KW-0645">Protease</keyword>
<keyword evidence="2" id="KW-0031">Aminopeptidase</keyword>
<keyword evidence="3" id="KW-1185">Reference proteome</keyword>
<proteinExistence type="predicted"/>
<dbReference type="Pfam" id="PF26233">
    <property type="entry name" value="NicX"/>
    <property type="match status" value="1"/>
</dbReference>
<dbReference type="SUPFAM" id="SSF144052">
    <property type="entry name" value="Thermophilic metalloprotease-like"/>
    <property type="match status" value="1"/>
</dbReference>
<dbReference type="GO" id="GO:0046872">
    <property type="term" value="F:metal ion binding"/>
    <property type="evidence" value="ECO:0007669"/>
    <property type="project" value="UniProtKB-KW"/>
</dbReference>
<dbReference type="InterPro" id="IPR052170">
    <property type="entry name" value="M29_Exopeptidase"/>
</dbReference>
<accession>A0A1M5VEF0</accession>
<keyword evidence="2" id="KW-0378">Hydrolase</keyword>
<dbReference type="Proteomes" id="UP000184389">
    <property type="component" value="Unassembled WGS sequence"/>
</dbReference>
<dbReference type="PANTHER" id="PTHR34448:SF1">
    <property type="entry name" value="BLL6088 PROTEIN"/>
    <property type="match status" value="1"/>
</dbReference>
<dbReference type="EMBL" id="FQXR01000004">
    <property type="protein sequence ID" value="SHH73596.1"/>
    <property type="molecule type" value="Genomic_DNA"/>
</dbReference>
<dbReference type="RefSeq" id="WP_072743499.1">
    <property type="nucleotide sequence ID" value="NZ_FQXR01000004.1"/>
</dbReference>
<gene>
    <name evidence="2" type="ORF">SAMN02745180_00869</name>
</gene>
<dbReference type="GO" id="GO:0004177">
    <property type="term" value="F:aminopeptidase activity"/>
    <property type="evidence" value="ECO:0007669"/>
    <property type="project" value="UniProtKB-KW"/>
</dbReference>
<organism evidence="2 3">
    <name type="scientific">Sporanaerobacter acetigenes DSM 13106</name>
    <dbReference type="NCBI Taxonomy" id="1123281"/>
    <lineage>
        <taxon>Bacteria</taxon>
        <taxon>Bacillati</taxon>
        <taxon>Bacillota</taxon>
        <taxon>Tissierellia</taxon>
        <taxon>Tissierellales</taxon>
        <taxon>Sporanaerobacteraceae</taxon>
        <taxon>Sporanaerobacter</taxon>
    </lineage>
</organism>
<dbReference type="PANTHER" id="PTHR34448">
    <property type="entry name" value="AMINOPEPTIDASE"/>
    <property type="match status" value="1"/>
</dbReference>
<name>A0A1M5VEF0_9FIRM</name>
<reference evidence="2 3" key="1">
    <citation type="submission" date="2016-11" db="EMBL/GenBank/DDBJ databases">
        <authorList>
            <person name="Jaros S."/>
            <person name="Januszkiewicz K."/>
            <person name="Wedrychowicz H."/>
        </authorList>
    </citation>
    <scope>NUCLEOTIDE SEQUENCE [LARGE SCALE GENOMIC DNA]</scope>
    <source>
        <strain evidence="2 3">DSM 13106</strain>
    </source>
</reference>
<dbReference type="AlphaFoldDB" id="A0A1M5VEF0"/>
<evidence type="ECO:0000313" key="3">
    <source>
        <dbReference type="Proteomes" id="UP000184389"/>
    </source>
</evidence>
<protein>
    <submittedName>
        <fullName evidence="2">Leucyl aminopeptidase (Aminopeptidase T)</fullName>
    </submittedName>
</protein>
<evidence type="ECO:0000313" key="2">
    <source>
        <dbReference type="EMBL" id="SHH73596.1"/>
    </source>
</evidence>
<dbReference type="InterPro" id="IPR058739">
    <property type="entry name" value="NicX"/>
</dbReference>
<evidence type="ECO:0000256" key="1">
    <source>
        <dbReference type="ARBA" id="ARBA00022723"/>
    </source>
</evidence>